<dbReference type="HOGENOM" id="CLU_2506835_0_0_9"/>
<evidence type="ECO:0000313" key="2">
    <source>
        <dbReference type="Proteomes" id="UP000005396"/>
    </source>
</evidence>
<reference evidence="1 2" key="2">
    <citation type="submission" date="2007-09" db="EMBL/GenBank/DDBJ databases">
        <title>Draft genome sequence of Clostridium bolteae (ATCC BAA-613).</title>
        <authorList>
            <person name="Sudarsanam P."/>
            <person name="Ley R."/>
            <person name="Guruge J."/>
            <person name="Turnbaugh P.J."/>
            <person name="Mahowald M."/>
            <person name="Liep D."/>
            <person name="Gordon J."/>
        </authorList>
    </citation>
    <scope>NUCLEOTIDE SEQUENCE [LARGE SCALE GENOMIC DNA]</scope>
    <source>
        <strain evidence="2">ATCC BAA-613 / DSM 15670 / CCUG 46953 / JCM 12243 / WAL 16351</strain>
    </source>
</reference>
<dbReference type="AlphaFoldDB" id="A8RVY9"/>
<evidence type="ECO:0000313" key="1">
    <source>
        <dbReference type="EMBL" id="EDP15256.1"/>
    </source>
</evidence>
<comment type="caution">
    <text evidence="1">The sequence shown here is derived from an EMBL/GenBank/DDBJ whole genome shotgun (WGS) entry which is preliminary data.</text>
</comment>
<dbReference type="Proteomes" id="UP000005396">
    <property type="component" value="Unassembled WGS sequence"/>
</dbReference>
<protein>
    <submittedName>
        <fullName evidence="1">Uncharacterized protein</fullName>
    </submittedName>
</protein>
<accession>A8RVY9</accession>
<sequence>MMFAFIGKKRKRKKCTPFFKYKHRLFFIKFLYLKTISLPIRADSAFLAADNPIPLVAAKNALTESAVNCVPRKKVSVLVFNYSQF</sequence>
<dbReference type="EMBL" id="ABCC02000035">
    <property type="protein sequence ID" value="EDP15256.1"/>
    <property type="molecule type" value="Genomic_DNA"/>
</dbReference>
<dbReference type="PaxDb" id="411902-CLOBOL_04435"/>
<name>A8RVY9_ENTBW</name>
<organism evidence="1 2">
    <name type="scientific">Enterocloster bolteae (strain ATCC BAA-613 / DSM 15670 / CCUG 46953 / JCM 12243 / WAL 16351)</name>
    <name type="common">Clostridium bolteae</name>
    <dbReference type="NCBI Taxonomy" id="411902"/>
    <lineage>
        <taxon>Bacteria</taxon>
        <taxon>Bacillati</taxon>
        <taxon>Bacillota</taxon>
        <taxon>Clostridia</taxon>
        <taxon>Lachnospirales</taxon>
        <taxon>Lachnospiraceae</taxon>
        <taxon>Enterocloster</taxon>
    </lineage>
</organism>
<gene>
    <name evidence="1" type="ORF">CLOBOL_04435</name>
</gene>
<proteinExistence type="predicted"/>
<reference evidence="1 2" key="1">
    <citation type="submission" date="2007-08" db="EMBL/GenBank/DDBJ databases">
        <authorList>
            <person name="Fulton L."/>
            <person name="Clifton S."/>
            <person name="Fulton B."/>
            <person name="Xu J."/>
            <person name="Minx P."/>
            <person name="Pepin K.H."/>
            <person name="Johnson M."/>
            <person name="Thiruvilangam P."/>
            <person name="Bhonagiri V."/>
            <person name="Nash W.E."/>
            <person name="Mardis E.R."/>
            <person name="Wilson R.K."/>
        </authorList>
    </citation>
    <scope>NUCLEOTIDE SEQUENCE [LARGE SCALE GENOMIC DNA]</scope>
    <source>
        <strain evidence="2">ATCC BAA-613 / DSM 15670 / CCUG 46953 / JCM 12243 / WAL 16351</strain>
    </source>
</reference>